<dbReference type="Proteomes" id="UP000655225">
    <property type="component" value="Unassembled WGS sequence"/>
</dbReference>
<dbReference type="OrthoDB" id="2007310at2759"/>
<evidence type="ECO:0000313" key="2">
    <source>
        <dbReference type="EMBL" id="KAF8410790.1"/>
    </source>
</evidence>
<evidence type="ECO:0000256" key="1">
    <source>
        <dbReference type="SAM" id="MobiDB-lite"/>
    </source>
</evidence>
<name>A0A834ZSB2_TETSI</name>
<dbReference type="EMBL" id="JABCRI010000002">
    <property type="protein sequence ID" value="KAF8410790.1"/>
    <property type="molecule type" value="Genomic_DNA"/>
</dbReference>
<gene>
    <name evidence="2" type="ORF">HHK36_003327</name>
</gene>
<dbReference type="OMA" id="NDKFTHI"/>
<sequence>MVPFSFTRRKAWSLASFTPPSQTDLPPSQVNPDARVFRSNSLQFPEDMVTLFGGRATTGSAAWAPSSMSLPDDTSQQSLESHTPSLGEYNTSVDTQHDGGDDIGLEERMNDLRCKGPCLSQNRKETRGDALKSDIQHVITNLEEARKSTTPSIVECFESLNAIAEIEDRSKLYIDALNCFRYENEDVVNDADHDTIIVAPGINEVGLGGQMEMSMLRDRIADALFQS</sequence>
<evidence type="ECO:0000313" key="3">
    <source>
        <dbReference type="Proteomes" id="UP000655225"/>
    </source>
</evidence>
<keyword evidence="3" id="KW-1185">Reference proteome</keyword>
<accession>A0A834ZSB2</accession>
<dbReference type="AlphaFoldDB" id="A0A834ZSB2"/>
<feature type="region of interest" description="Disordered" evidence="1">
    <location>
        <begin position="63"/>
        <end position="97"/>
    </location>
</feature>
<protein>
    <submittedName>
        <fullName evidence="2">Uncharacterized protein</fullName>
    </submittedName>
</protein>
<organism evidence="2 3">
    <name type="scientific">Tetracentron sinense</name>
    <name type="common">Spur-leaf</name>
    <dbReference type="NCBI Taxonomy" id="13715"/>
    <lineage>
        <taxon>Eukaryota</taxon>
        <taxon>Viridiplantae</taxon>
        <taxon>Streptophyta</taxon>
        <taxon>Embryophyta</taxon>
        <taxon>Tracheophyta</taxon>
        <taxon>Spermatophyta</taxon>
        <taxon>Magnoliopsida</taxon>
        <taxon>Trochodendrales</taxon>
        <taxon>Trochodendraceae</taxon>
        <taxon>Tetracentron</taxon>
    </lineage>
</organism>
<comment type="caution">
    <text evidence="2">The sequence shown here is derived from an EMBL/GenBank/DDBJ whole genome shotgun (WGS) entry which is preliminary data.</text>
</comment>
<reference evidence="2 3" key="1">
    <citation type="submission" date="2020-04" db="EMBL/GenBank/DDBJ databases">
        <title>Plant Genome Project.</title>
        <authorList>
            <person name="Zhang R.-G."/>
        </authorList>
    </citation>
    <scope>NUCLEOTIDE SEQUENCE [LARGE SCALE GENOMIC DNA]</scope>
    <source>
        <strain evidence="2">YNK0</strain>
        <tissue evidence="2">Leaf</tissue>
    </source>
</reference>
<proteinExistence type="predicted"/>
<feature type="compositionally biased region" description="Polar residues" evidence="1">
    <location>
        <begin position="66"/>
        <end position="94"/>
    </location>
</feature>